<evidence type="ECO:0000256" key="1">
    <source>
        <dbReference type="SAM" id="MobiDB-lite"/>
    </source>
</evidence>
<sequence length="307" mass="33843">MLKMDLKPPFIFPEILCVGVVEEDGKPTINTISTFCGHPPTSQSTGRRFQTRVAFTARHCAREAAPASTRPAATITDKHHPPCPPQQSTRVPERAGAFDYTRPAADRVSELSLWPAPAPLGCVQRLCACVQHFAHSASYRLSICATLAAAHVAGIVDLQASKYASPALHPHNKYGDEKLQDESKFFFRALMTWWRSERSLDKRGERRGETGLCPPLPVLLTALKTLCLRAVAKAPQFRAIQFLAAGGSFICRHQHPAGFCPRLRDVLQRIAESQCARVAQAHMEGPEEARPLTPPPSRQEIVSDSRL</sequence>
<protein>
    <submittedName>
        <fullName evidence="2">Uncharacterized protein</fullName>
    </submittedName>
</protein>
<dbReference type="Proteomes" id="UP000245119">
    <property type="component" value="Linkage Group LG1"/>
</dbReference>
<name>A0A2T7Q0P1_POMCA</name>
<reference evidence="2 3" key="1">
    <citation type="submission" date="2018-04" db="EMBL/GenBank/DDBJ databases">
        <title>The genome of golden apple snail Pomacea canaliculata provides insight into stress tolerance and invasive adaptation.</title>
        <authorList>
            <person name="Liu C."/>
            <person name="Liu B."/>
            <person name="Ren Y."/>
            <person name="Zhang Y."/>
            <person name="Wang H."/>
            <person name="Li S."/>
            <person name="Jiang F."/>
            <person name="Yin L."/>
            <person name="Zhang G."/>
            <person name="Qian W."/>
            <person name="Fan W."/>
        </authorList>
    </citation>
    <scope>NUCLEOTIDE SEQUENCE [LARGE SCALE GENOMIC DNA]</scope>
    <source>
        <strain evidence="2">SZHN2017</strain>
        <tissue evidence="2">Muscle</tissue>
    </source>
</reference>
<accession>A0A2T7Q0P1</accession>
<comment type="caution">
    <text evidence="2">The sequence shown here is derived from an EMBL/GenBank/DDBJ whole genome shotgun (WGS) entry which is preliminary data.</text>
</comment>
<feature type="region of interest" description="Disordered" evidence="1">
    <location>
        <begin position="281"/>
        <end position="307"/>
    </location>
</feature>
<evidence type="ECO:0000313" key="3">
    <source>
        <dbReference type="Proteomes" id="UP000245119"/>
    </source>
</evidence>
<feature type="region of interest" description="Disordered" evidence="1">
    <location>
        <begin position="66"/>
        <end position="91"/>
    </location>
</feature>
<dbReference type="EMBL" id="PZQS01000001">
    <property type="protein sequence ID" value="PVD39242.1"/>
    <property type="molecule type" value="Genomic_DNA"/>
</dbReference>
<organism evidence="2 3">
    <name type="scientific">Pomacea canaliculata</name>
    <name type="common">Golden apple snail</name>
    <dbReference type="NCBI Taxonomy" id="400727"/>
    <lineage>
        <taxon>Eukaryota</taxon>
        <taxon>Metazoa</taxon>
        <taxon>Spiralia</taxon>
        <taxon>Lophotrochozoa</taxon>
        <taxon>Mollusca</taxon>
        <taxon>Gastropoda</taxon>
        <taxon>Caenogastropoda</taxon>
        <taxon>Architaenioglossa</taxon>
        <taxon>Ampullarioidea</taxon>
        <taxon>Ampullariidae</taxon>
        <taxon>Pomacea</taxon>
    </lineage>
</organism>
<keyword evidence="3" id="KW-1185">Reference proteome</keyword>
<evidence type="ECO:0000313" key="2">
    <source>
        <dbReference type="EMBL" id="PVD39242.1"/>
    </source>
</evidence>
<proteinExistence type="predicted"/>
<gene>
    <name evidence="2" type="ORF">C0Q70_01870</name>
</gene>
<dbReference type="AlphaFoldDB" id="A0A2T7Q0P1"/>